<dbReference type="HOGENOM" id="CLU_2825780_0_0_4"/>
<protein>
    <submittedName>
        <fullName evidence="1">Uncharacterized protein</fullName>
    </submittedName>
</protein>
<dbReference type="EMBL" id="CP001154">
    <property type="protein sequence ID" value="ACO74655.1"/>
    <property type="molecule type" value="Genomic_DNA"/>
</dbReference>
<dbReference type="AlphaFoldDB" id="C1D865"/>
<organism evidence="1 2">
    <name type="scientific">Laribacter hongkongensis (strain HLHK9)</name>
    <dbReference type="NCBI Taxonomy" id="557598"/>
    <lineage>
        <taxon>Bacteria</taxon>
        <taxon>Pseudomonadati</taxon>
        <taxon>Pseudomonadota</taxon>
        <taxon>Betaproteobacteria</taxon>
        <taxon>Neisseriales</taxon>
        <taxon>Aquaspirillaceae</taxon>
        <taxon>Laribacter</taxon>
    </lineage>
</organism>
<reference evidence="1 2" key="1">
    <citation type="journal article" date="2009" name="PLoS Genet.">
        <title>The complete genome and proteome of Laribacter hongkongensis reveal potential mechanisms for adaptations to different temperatures and habitats.</title>
        <authorList>
            <person name="Woo P.C."/>
            <person name="Lau S.K."/>
            <person name="Tse H."/>
            <person name="Teng J.L."/>
            <person name="Curreem S.O."/>
            <person name="Tsang A.K."/>
            <person name="Fan R.Y."/>
            <person name="Wong G.K."/>
            <person name="Huang Y."/>
            <person name="Loman N.J."/>
            <person name="Snyder L.A."/>
            <person name="Cai J.J."/>
            <person name="Huang J.D."/>
            <person name="Mak W."/>
            <person name="Pallen M.J."/>
            <person name="Lok S."/>
            <person name="Yuen K.Y."/>
        </authorList>
    </citation>
    <scope>NUCLEOTIDE SEQUENCE [LARGE SCALE GENOMIC DNA]</scope>
    <source>
        <strain evidence="1 2">HLHK9</strain>
    </source>
</reference>
<dbReference type="Proteomes" id="UP000002010">
    <property type="component" value="Chromosome"/>
</dbReference>
<name>C1D865_LARHH</name>
<sequence>MEISFGSRNHFINWFGTAMFRSTGEQCSRSQVETRLKNLEKSGAITTRRTDDGRLMLCVNDSKALC</sequence>
<keyword evidence="2" id="KW-1185">Reference proteome</keyword>
<evidence type="ECO:0000313" key="1">
    <source>
        <dbReference type="EMBL" id="ACO74655.1"/>
    </source>
</evidence>
<proteinExistence type="predicted"/>
<evidence type="ECO:0000313" key="2">
    <source>
        <dbReference type="Proteomes" id="UP000002010"/>
    </source>
</evidence>
<accession>C1D865</accession>
<dbReference type="RefSeq" id="WP_012697141.1">
    <property type="nucleotide sequence ID" value="NC_012559.1"/>
</dbReference>
<dbReference type="KEGG" id="lhk:LHK_01670"/>
<gene>
    <name evidence="1" type="ordered locus">LHK_01670</name>
</gene>
<dbReference type="STRING" id="557598.LHK_01670"/>